<evidence type="ECO:0000313" key="3">
    <source>
        <dbReference type="Proteomes" id="UP000297716"/>
    </source>
</evidence>
<evidence type="ECO:0000313" key="2">
    <source>
        <dbReference type="EMBL" id="TGJ85846.1"/>
    </source>
</evidence>
<dbReference type="Gene3D" id="1.10.246.90">
    <property type="entry name" value="Nop domain"/>
    <property type="match status" value="1"/>
</dbReference>
<keyword evidence="3" id="KW-1185">Reference proteome</keyword>
<evidence type="ECO:0000259" key="1">
    <source>
        <dbReference type="PROSITE" id="PS51358"/>
    </source>
</evidence>
<dbReference type="InterPro" id="IPR036070">
    <property type="entry name" value="Nop_dom_sf"/>
</dbReference>
<dbReference type="GO" id="GO:0030515">
    <property type="term" value="F:snoRNA binding"/>
    <property type="evidence" value="ECO:0007669"/>
    <property type="project" value="InterPro"/>
</dbReference>
<dbReference type="STRING" id="37992.A0A4Z0Z8X8"/>
<gene>
    <name evidence="2" type="ORF">E0Z10_g2915</name>
</gene>
<dbReference type="Proteomes" id="UP000297716">
    <property type="component" value="Unassembled WGS sequence"/>
</dbReference>
<protein>
    <recommendedName>
        <fullName evidence="1">Nop domain-containing protein</fullName>
    </recommendedName>
</protein>
<feature type="domain" description="Nop" evidence="1">
    <location>
        <begin position="132"/>
        <end position="257"/>
    </location>
</feature>
<comment type="caution">
    <text evidence="2">The sequence shown here is derived from an EMBL/GenBank/DDBJ whole genome shotgun (WGS) entry which is preliminary data.</text>
</comment>
<dbReference type="Gene3D" id="1.10.287.4070">
    <property type="match status" value="1"/>
</dbReference>
<dbReference type="PROSITE" id="PS51358">
    <property type="entry name" value="NOP"/>
    <property type="match status" value="1"/>
</dbReference>
<sequence length="310" mass="34784">MSNPDNTPTTAPQDGLGAIEARPDSRYVIQAFKTYDELNLSIRRLSMQVRESFDKYFQEILKFLFNDITYCRFALYASRQTDLLGVKGQERIELIDGNPHLVEAVVVRCREKQWLEASKEPSLFAAKAVVAMTQERVSLLGHLELNLMPMIAPNLTEMAGSMKELVKLPASTLQILGAEKAYRRAIKNGSSTPKYGFIYHSDLVQQAPHKDRGKVARIVASKCVLAARYDYFTNGITTEFGHILRQQVEEKVAILESLARKACEKEQPAEVCVDIDYELAEFVVSADVTSKSILTEADMAMIEAVLNEIV</sequence>
<dbReference type="GO" id="GO:0032040">
    <property type="term" value="C:small-subunit processome"/>
    <property type="evidence" value="ECO:0007669"/>
    <property type="project" value="InterPro"/>
</dbReference>
<reference evidence="2 3" key="1">
    <citation type="submission" date="2019-03" db="EMBL/GenBank/DDBJ databases">
        <title>Draft genome sequence of Xylaria hypoxylon DSM 108379, a ubiquitous saprotrophic-parasitic fungi on hardwood.</title>
        <authorList>
            <person name="Buettner E."/>
            <person name="Leonhardt S."/>
            <person name="Gebauer A.M."/>
            <person name="Liers C."/>
            <person name="Hofrichter M."/>
            <person name="Kellner H."/>
        </authorList>
    </citation>
    <scope>NUCLEOTIDE SEQUENCE [LARGE SCALE GENOMIC DNA]</scope>
    <source>
        <strain evidence="2 3">DSM 108379</strain>
    </source>
</reference>
<proteinExistence type="predicted"/>
<accession>A0A4Z0Z8X8</accession>
<dbReference type="InterPro" id="IPR045056">
    <property type="entry name" value="Nop56/Nop58"/>
</dbReference>
<dbReference type="InterPro" id="IPR042239">
    <property type="entry name" value="Nop_C"/>
</dbReference>
<name>A0A4Z0Z8X8_9PEZI</name>
<dbReference type="PANTHER" id="PTHR10894:SF0">
    <property type="entry name" value="NUCLEOLAR PROTEIN 56"/>
    <property type="match status" value="1"/>
</dbReference>
<dbReference type="OrthoDB" id="4771285at2759"/>
<dbReference type="EMBL" id="SKBN01000038">
    <property type="protein sequence ID" value="TGJ85846.1"/>
    <property type="molecule type" value="Genomic_DNA"/>
</dbReference>
<dbReference type="Pfam" id="PF01798">
    <property type="entry name" value="Nop"/>
    <property type="match status" value="1"/>
</dbReference>
<dbReference type="AlphaFoldDB" id="A0A4Z0Z8X8"/>
<organism evidence="2 3">
    <name type="scientific">Xylaria hypoxylon</name>
    <dbReference type="NCBI Taxonomy" id="37992"/>
    <lineage>
        <taxon>Eukaryota</taxon>
        <taxon>Fungi</taxon>
        <taxon>Dikarya</taxon>
        <taxon>Ascomycota</taxon>
        <taxon>Pezizomycotina</taxon>
        <taxon>Sordariomycetes</taxon>
        <taxon>Xylariomycetidae</taxon>
        <taxon>Xylariales</taxon>
        <taxon>Xylariaceae</taxon>
        <taxon>Xylaria</taxon>
    </lineage>
</organism>
<dbReference type="SUPFAM" id="SSF89124">
    <property type="entry name" value="Nop domain"/>
    <property type="match status" value="1"/>
</dbReference>
<dbReference type="GO" id="GO:0031428">
    <property type="term" value="C:box C/D methylation guide snoRNP complex"/>
    <property type="evidence" value="ECO:0007669"/>
    <property type="project" value="InterPro"/>
</dbReference>
<dbReference type="InterPro" id="IPR002687">
    <property type="entry name" value="Nop_dom"/>
</dbReference>
<dbReference type="PANTHER" id="PTHR10894">
    <property type="entry name" value="NUCLEOLAR PROTEIN 5 NUCLEOLAR PROTEIN NOP5 NOP58"/>
    <property type="match status" value="1"/>
</dbReference>